<dbReference type="AlphaFoldDB" id="X1Q694"/>
<feature type="non-terminal residue" evidence="1">
    <location>
        <position position="1"/>
    </location>
</feature>
<organism evidence="1">
    <name type="scientific">marine sediment metagenome</name>
    <dbReference type="NCBI Taxonomy" id="412755"/>
    <lineage>
        <taxon>unclassified sequences</taxon>
        <taxon>metagenomes</taxon>
        <taxon>ecological metagenomes</taxon>
    </lineage>
</organism>
<comment type="caution">
    <text evidence="1">The sequence shown here is derived from an EMBL/GenBank/DDBJ whole genome shotgun (WGS) entry which is preliminary data.</text>
</comment>
<name>X1Q694_9ZZZZ</name>
<gene>
    <name evidence="1" type="ORF">S06H3_40033</name>
</gene>
<proteinExistence type="predicted"/>
<accession>X1Q694</accession>
<protein>
    <submittedName>
        <fullName evidence="1">Uncharacterized protein</fullName>
    </submittedName>
</protein>
<reference evidence="1" key="1">
    <citation type="journal article" date="2014" name="Front. Microbiol.">
        <title>High frequency of phylogenetically diverse reductive dehalogenase-homologous genes in deep subseafloor sedimentary metagenomes.</title>
        <authorList>
            <person name="Kawai M."/>
            <person name="Futagami T."/>
            <person name="Toyoda A."/>
            <person name="Takaki Y."/>
            <person name="Nishi S."/>
            <person name="Hori S."/>
            <person name="Arai W."/>
            <person name="Tsubouchi T."/>
            <person name="Morono Y."/>
            <person name="Uchiyama I."/>
            <person name="Ito T."/>
            <person name="Fujiyama A."/>
            <person name="Inagaki F."/>
            <person name="Takami H."/>
        </authorList>
    </citation>
    <scope>NUCLEOTIDE SEQUENCE</scope>
    <source>
        <strain evidence="1">Expedition CK06-06</strain>
    </source>
</reference>
<dbReference type="EMBL" id="BARV01024535">
    <property type="protein sequence ID" value="GAI46580.1"/>
    <property type="molecule type" value="Genomic_DNA"/>
</dbReference>
<evidence type="ECO:0000313" key="1">
    <source>
        <dbReference type="EMBL" id="GAI46580.1"/>
    </source>
</evidence>
<sequence length="47" mass="4962">TSPQAHSVTVATIAVTAPTQKGSIKHQAITRQVINMAPEPHNPFTAL</sequence>